<protein>
    <submittedName>
        <fullName evidence="1">Uncharacterized protein</fullName>
    </submittedName>
</protein>
<organism evidence="1 2">
    <name type="scientific">Sphaerodactylus townsendi</name>
    <dbReference type="NCBI Taxonomy" id="933632"/>
    <lineage>
        <taxon>Eukaryota</taxon>
        <taxon>Metazoa</taxon>
        <taxon>Chordata</taxon>
        <taxon>Craniata</taxon>
        <taxon>Vertebrata</taxon>
        <taxon>Euteleostomi</taxon>
        <taxon>Lepidosauria</taxon>
        <taxon>Squamata</taxon>
        <taxon>Bifurcata</taxon>
        <taxon>Gekkota</taxon>
        <taxon>Sphaerodactylidae</taxon>
        <taxon>Sphaerodactylus</taxon>
    </lineage>
</organism>
<evidence type="ECO:0000313" key="2">
    <source>
        <dbReference type="Proteomes" id="UP000827872"/>
    </source>
</evidence>
<dbReference type="EMBL" id="CM037617">
    <property type="protein sequence ID" value="KAH8005088.1"/>
    <property type="molecule type" value="Genomic_DNA"/>
</dbReference>
<reference evidence="1" key="1">
    <citation type="submission" date="2021-08" db="EMBL/GenBank/DDBJ databases">
        <title>The first chromosome-level gecko genome reveals the dynamic sex chromosomes of Neotropical dwarf geckos (Sphaerodactylidae: Sphaerodactylus).</title>
        <authorList>
            <person name="Pinto B.J."/>
            <person name="Keating S.E."/>
            <person name="Gamble T."/>
        </authorList>
    </citation>
    <scope>NUCLEOTIDE SEQUENCE</scope>
    <source>
        <strain evidence="1">TG3544</strain>
    </source>
</reference>
<sequence>MQVTKQATLCSPGFMTPPPTDVFEDFTWLQCHLAISLSLSLSLSLSPLPSLPPSLPPSLSSYDKYLVVRFKRSVLGSCIMPVLLLGMLKILTCSCHHLRVFCKFSIYCMMVSGLGTSSLSPTSLMTLRGLARFDHSRVQRG</sequence>
<dbReference type="Proteomes" id="UP000827872">
    <property type="component" value="Linkage Group LG04"/>
</dbReference>
<comment type="caution">
    <text evidence="1">The sequence shown here is derived from an EMBL/GenBank/DDBJ whole genome shotgun (WGS) entry which is preliminary data.</text>
</comment>
<name>A0ACB8FIB2_9SAUR</name>
<gene>
    <name evidence="1" type="ORF">K3G42_023423</name>
</gene>
<proteinExistence type="predicted"/>
<accession>A0ACB8FIB2</accession>
<keyword evidence="2" id="KW-1185">Reference proteome</keyword>
<evidence type="ECO:0000313" key="1">
    <source>
        <dbReference type="EMBL" id="KAH8005088.1"/>
    </source>
</evidence>